<organism evidence="1 2">
    <name type="scientific">Actibacterium lipolyticum</name>
    <dbReference type="NCBI Taxonomy" id="1524263"/>
    <lineage>
        <taxon>Bacteria</taxon>
        <taxon>Pseudomonadati</taxon>
        <taxon>Pseudomonadota</taxon>
        <taxon>Alphaproteobacteria</taxon>
        <taxon>Rhodobacterales</taxon>
        <taxon>Roseobacteraceae</taxon>
        <taxon>Actibacterium</taxon>
    </lineage>
</organism>
<proteinExistence type="predicted"/>
<protein>
    <recommendedName>
        <fullName evidence="3">Methyltransferase</fullName>
    </recommendedName>
</protein>
<dbReference type="RefSeq" id="WP_093965627.1">
    <property type="nucleotide sequence ID" value="NZ_FXYE01000001.1"/>
</dbReference>
<dbReference type="SUPFAM" id="SSF53335">
    <property type="entry name" value="S-adenosyl-L-methionine-dependent methyltransferases"/>
    <property type="match status" value="1"/>
</dbReference>
<dbReference type="Pfam" id="PF06080">
    <property type="entry name" value="DUF938"/>
    <property type="match status" value="1"/>
</dbReference>
<sequence>MTRKLHLPDTTAVNEAADDGRRFAPSAGRNAAPILELLLQHAPETGKALEIASGTGQHIRAFAEALPRLTWQPTDLAEQNLVSIRTWSEGTPNLLPPILMNAAQPWAGEHGPVDLLITVNLLHLISDPEMRAIIEQAGRAVAPGGLWFLYGPFRRETGFASDGDAAFHASLQSQEAEIGYKDVTAVTSALNAAGFDQVETVEMPASNLTFLARKAPTPRPV</sequence>
<reference evidence="2" key="1">
    <citation type="submission" date="2017-05" db="EMBL/GenBank/DDBJ databases">
        <authorList>
            <person name="Rodrigo-Torres L."/>
            <person name="Arahal R. D."/>
            <person name="Lucena T."/>
        </authorList>
    </citation>
    <scope>NUCLEOTIDE SEQUENCE [LARGE SCALE GENOMIC DNA]</scope>
    <source>
        <strain evidence="2">CECT 8621</strain>
    </source>
</reference>
<evidence type="ECO:0000313" key="2">
    <source>
        <dbReference type="Proteomes" id="UP000202922"/>
    </source>
</evidence>
<evidence type="ECO:0008006" key="3">
    <source>
        <dbReference type="Google" id="ProtNLM"/>
    </source>
</evidence>
<dbReference type="EMBL" id="FXYE01000001">
    <property type="protein sequence ID" value="SMX31268.1"/>
    <property type="molecule type" value="Genomic_DNA"/>
</dbReference>
<accession>A0A238JKR5</accession>
<dbReference type="OrthoDB" id="5525831at2"/>
<dbReference type="InterPro" id="IPR029063">
    <property type="entry name" value="SAM-dependent_MTases_sf"/>
</dbReference>
<name>A0A238JKR5_9RHOB</name>
<dbReference type="Gene3D" id="3.40.50.150">
    <property type="entry name" value="Vaccinia Virus protein VP39"/>
    <property type="match status" value="1"/>
</dbReference>
<gene>
    <name evidence="1" type="ORF">COL8621_00362</name>
</gene>
<dbReference type="AlphaFoldDB" id="A0A238JKR5"/>
<evidence type="ECO:0000313" key="1">
    <source>
        <dbReference type="EMBL" id="SMX31268.1"/>
    </source>
</evidence>
<keyword evidence="2" id="KW-1185">Reference proteome</keyword>
<dbReference type="PANTHER" id="PTHR20974">
    <property type="entry name" value="UPF0585 PROTEIN CG18661"/>
    <property type="match status" value="1"/>
</dbReference>
<dbReference type="InterPro" id="IPR010342">
    <property type="entry name" value="DUF938"/>
</dbReference>
<dbReference type="PANTHER" id="PTHR20974:SF0">
    <property type="entry name" value="UPF0585 PROTEIN CG18661"/>
    <property type="match status" value="1"/>
</dbReference>
<dbReference type="Proteomes" id="UP000202922">
    <property type="component" value="Unassembled WGS sequence"/>
</dbReference>